<proteinExistence type="predicted"/>
<dbReference type="GO" id="GO:0008270">
    <property type="term" value="F:zinc ion binding"/>
    <property type="evidence" value="ECO:0007669"/>
    <property type="project" value="InterPro"/>
</dbReference>
<protein>
    <submittedName>
        <fullName evidence="2">Carbonic anhydrase family protein</fullName>
    </submittedName>
</protein>
<evidence type="ECO:0000313" key="2">
    <source>
        <dbReference type="EMBL" id="MBQ0932397.1"/>
    </source>
</evidence>
<comment type="caution">
    <text evidence="2">The sequence shown here is derived from an EMBL/GenBank/DDBJ whole genome shotgun (WGS) entry which is preliminary data.</text>
</comment>
<dbReference type="AlphaFoldDB" id="A0A940YH71"/>
<keyword evidence="3" id="KW-1185">Reference proteome</keyword>
<dbReference type="PROSITE" id="PS51144">
    <property type="entry name" value="ALPHA_CA_2"/>
    <property type="match status" value="1"/>
</dbReference>
<dbReference type="PANTHER" id="PTHR18952:SF208">
    <property type="entry name" value="CARBONIC ANHYDRASE XA-RELATED"/>
    <property type="match status" value="1"/>
</dbReference>
<feature type="domain" description="Alpha-carbonic anhydrase" evidence="1">
    <location>
        <begin position="1"/>
        <end position="224"/>
    </location>
</feature>
<dbReference type="RefSeq" id="WP_210855967.1">
    <property type="nucleotide sequence ID" value="NZ_JAGQDD010000016.1"/>
</dbReference>
<dbReference type="Gene3D" id="3.10.200.10">
    <property type="entry name" value="Alpha carbonic anhydrase"/>
    <property type="match status" value="1"/>
</dbReference>
<dbReference type="Pfam" id="PF00194">
    <property type="entry name" value="Carb_anhydrase"/>
    <property type="match status" value="1"/>
</dbReference>
<accession>A0A940YH71</accession>
<organism evidence="2 3">
    <name type="scientific">Ideonella alba</name>
    <dbReference type="NCBI Taxonomy" id="2824118"/>
    <lineage>
        <taxon>Bacteria</taxon>
        <taxon>Pseudomonadati</taxon>
        <taxon>Pseudomonadota</taxon>
        <taxon>Betaproteobacteria</taxon>
        <taxon>Burkholderiales</taxon>
        <taxon>Sphaerotilaceae</taxon>
        <taxon>Ideonella</taxon>
    </lineage>
</organism>
<dbReference type="InterPro" id="IPR023561">
    <property type="entry name" value="Carbonic_anhydrase_a-class"/>
</dbReference>
<dbReference type="CDD" id="cd03124">
    <property type="entry name" value="alpha_CA_prokaryotic_like"/>
    <property type="match status" value="1"/>
</dbReference>
<dbReference type="InterPro" id="IPR041891">
    <property type="entry name" value="Alpha_CA_prokaryot-like"/>
</dbReference>
<dbReference type="GO" id="GO:0004089">
    <property type="term" value="F:carbonate dehydratase activity"/>
    <property type="evidence" value="ECO:0007669"/>
    <property type="project" value="InterPro"/>
</dbReference>
<sequence>MHHLTRRQALASLGLLPLTAQADLCRDGRRQSPIDIVPTAQVPLPPLRADWQPSPLRWVHDGHTLRVRSAPGSRLWVGAVPHTLQQFHFHLPGGDRIRGESFPLGLHFPHKSPSGQLVTLVLLCREGAPHPALAQLPLPWPRAGQPEQRVDGASVDPRRWLPTDLAYYRYEGSLTSAPCTEGVVWLVLKAVATVSAAQLSALRAVMAPNARAVQPSNGRAVLAS</sequence>
<evidence type="ECO:0000259" key="1">
    <source>
        <dbReference type="PROSITE" id="PS51144"/>
    </source>
</evidence>
<gene>
    <name evidence="2" type="ORF">KAK03_18110</name>
</gene>
<dbReference type="SMART" id="SM01057">
    <property type="entry name" value="Carb_anhydrase"/>
    <property type="match status" value="1"/>
</dbReference>
<dbReference type="Proteomes" id="UP000676246">
    <property type="component" value="Unassembled WGS sequence"/>
</dbReference>
<evidence type="ECO:0000313" key="3">
    <source>
        <dbReference type="Proteomes" id="UP000676246"/>
    </source>
</evidence>
<dbReference type="EMBL" id="JAGQDD010000016">
    <property type="protein sequence ID" value="MBQ0932397.1"/>
    <property type="molecule type" value="Genomic_DNA"/>
</dbReference>
<dbReference type="InterPro" id="IPR001148">
    <property type="entry name" value="CA_dom"/>
</dbReference>
<dbReference type="GO" id="GO:0006730">
    <property type="term" value="P:one-carbon metabolic process"/>
    <property type="evidence" value="ECO:0007669"/>
    <property type="project" value="TreeGrafter"/>
</dbReference>
<dbReference type="PANTHER" id="PTHR18952">
    <property type="entry name" value="CARBONIC ANHYDRASE"/>
    <property type="match status" value="1"/>
</dbReference>
<reference evidence="2 3" key="1">
    <citation type="submission" date="2021-04" db="EMBL/GenBank/DDBJ databases">
        <title>The genome sequence of Ideonella sp. 3Y2.</title>
        <authorList>
            <person name="Liu Y."/>
        </authorList>
    </citation>
    <scope>NUCLEOTIDE SEQUENCE [LARGE SCALE GENOMIC DNA]</scope>
    <source>
        <strain evidence="2 3">3Y2</strain>
    </source>
</reference>
<dbReference type="SUPFAM" id="SSF51069">
    <property type="entry name" value="Carbonic anhydrase"/>
    <property type="match status" value="1"/>
</dbReference>
<dbReference type="InterPro" id="IPR036398">
    <property type="entry name" value="CA_dom_sf"/>
</dbReference>
<name>A0A940YH71_9BURK</name>